<evidence type="ECO:0000313" key="2">
    <source>
        <dbReference type="Proteomes" id="UP000663929"/>
    </source>
</evidence>
<sequence length="302" mass="34000">MYLPTLLFFVGLLPGAAVEPHVDMAYDQLGRLFFTIGDSSGHAVLYYLDATRQAHRLPLKTKAERIVFGHDPDGVLYGAETRDYRRWGEYEVLIWRVDRGDAAPVLETVWPTWRRLGPFEWFAVDREKRFFLSFGSVIMRGEPGKTMEVFAGDRGGGPLAAKAPATRDGKGKQARIGKVAGMSWDGKGSLHFLDGDRLRLLKADGGVRTLPWRIEDSPRGNLRDLTWDGKMGFFAFAGAEPRLMRWNPGESLPVSTPKGWRPAAVASRGKTLVVFERHIANPTQFRIVRVRGDKRTLLFSKR</sequence>
<protein>
    <submittedName>
        <fullName evidence="1">Uncharacterized protein</fullName>
    </submittedName>
</protein>
<accession>A0A8A4TVY3</accession>
<dbReference type="EMBL" id="CP071793">
    <property type="protein sequence ID" value="QTD50685.1"/>
    <property type="molecule type" value="Genomic_DNA"/>
</dbReference>
<dbReference type="AlphaFoldDB" id="A0A8A4TVY3"/>
<evidence type="ECO:0000313" key="1">
    <source>
        <dbReference type="EMBL" id="QTD50685.1"/>
    </source>
</evidence>
<dbReference type="KEGG" id="scor:J3U87_34295"/>
<dbReference type="InterPro" id="IPR011042">
    <property type="entry name" value="6-blade_b-propeller_TolB-like"/>
</dbReference>
<gene>
    <name evidence="1" type="ORF">J3U87_34295</name>
</gene>
<name>A0A8A4TVY3_SULCO</name>
<dbReference type="RefSeq" id="WP_237380589.1">
    <property type="nucleotide sequence ID" value="NZ_CP071793.1"/>
</dbReference>
<organism evidence="1 2">
    <name type="scientific">Sulfidibacter corallicola</name>
    <dbReference type="NCBI Taxonomy" id="2818388"/>
    <lineage>
        <taxon>Bacteria</taxon>
        <taxon>Pseudomonadati</taxon>
        <taxon>Acidobacteriota</taxon>
        <taxon>Holophagae</taxon>
        <taxon>Acanthopleuribacterales</taxon>
        <taxon>Acanthopleuribacteraceae</taxon>
        <taxon>Sulfidibacter</taxon>
    </lineage>
</organism>
<dbReference type="SUPFAM" id="SSF63829">
    <property type="entry name" value="Calcium-dependent phosphotriesterase"/>
    <property type="match status" value="1"/>
</dbReference>
<proteinExistence type="predicted"/>
<keyword evidence="2" id="KW-1185">Reference proteome</keyword>
<dbReference type="Gene3D" id="2.120.10.30">
    <property type="entry name" value="TolB, C-terminal domain"/>
    <property type="match status" value="1"/>
</dbReference>
<reference evidence="1" key="1">
    <citation type="submission" date="2021-03" db="EMBL/GenBank/DDBJ databases">
        <title>Acanthopleuribacteraceae sp. M133.</title>
        <authorList>
            <person name="Wang G."/>
        </authorList>
    </citation>
    <scope>NUCLEOTIDE SEQUENCE</scope>
    <source>
        <strain evidence="1">M133</strain>
    </source>
</reference>
<dbReference type="Proteomes" id="UP000663929">
    <property type="component" value="Chromosome"/>
</dbReference>